<dbReference type="GO" id="GO:0019284">
    <property type="term" value="P:L-methionine salvage from S-adenosylmethionine"/>
    <property type="evidence" value="ECO:0007669"/>
    <property type="project" value="TreeGrafter"/>
</dbReference>
<comment type="pathway">
    <text evidence="1">Quinol/quinone metabolism; menaquinone biosynthesis.</text>
</comment>
<evidence type="ECO:0000313" key="4">
    <source>
        <dbReference type="EMBL" id="ASS76659.1"/>
    </source>
</evidence>
<organism evidence="4 5">
    <name type="scientific">Tumebacillus algifaecis</name>
    <dbReference type="NCBI Taxonomy" id="1214604"/>
    <lineage>
        <taxon>Bacteria</taxon>
        <taxon>Bacillati</taxon>
        <taxon>Bacillota</taxon>
        <taxon>Bacilli</taxon>
        <taxon>Bacillales</taxon>
        <taxon>Alicyclobacillaceae</taxon>
        <taxon>Tumebacillus</taxon>
    </lineage>
</organism>
<protein>
    <recommendedName>
        <fullName evidence="1 2">Futalosine hydrolase</fullName>
        <shortName evidence="1">FL hydrolase</shortName>
        <ecNumber evidence="1 2">3.2.2.26</ecNumber>
    </recommendedName>
    <alternativeName>
        <fullName evidence="1">Futalosine nucleosidase</fullName>
    </alternativeName>
    <alternativeName>
        <fullName evidence="1">Menaquinone biosynthetic enzyme MqnB</fullName>
    </alternativeName>
</protein>
<dbReference type="PANTHER" id="PTHR46832">
    <property type="entry name" value="5'-METHYLTHIOADENOSINE/S-ADENOSYLHOMOCYSTEINE NUCLEOSIDASE"/>
    <property type="match status" value="1"/>
</dbReference>
<feature type="domain" description="Nucleoside phosphorylase" evidence="3">
    <location>
        <begin position="37"/>
        <end position="213"/>
    </location>
</feature>
<dbReference type="InterPro" id="IPR019963">
    <property type="entry name" value="FL_hydrolase_MqnB"/>
</dbReference>
<keyword evidence="5" id="KW-1185">Reference proteome</keyword>
<reference evidence="4 5" key="1">
    <citation type="journal article" date="2015" name="Int. J. Syst. Evol. Microbiol.">
        <title>Tumebacillus algifaecis sp. nov., isolated from decomposing algal scum.</title>
        <authorList>
            <person name="Wu Y.F."/>
            <person name="Zhang B."/>
            <person name="Xing P."/>
            <person name="Wu Q.L."/>
            <person name="Liu S.J."/>
        </authorList>
    </citation>
    <scope>NUCLEOTIDE SEQUENCE [LARGE SCALE GENOMIC DNA]</scope>
    <source>
        <strain evidence="4 5">THMBR28</strain>
    </source>
</reference>
<dbReference type="NCBIfam" id="TIGR03664">
    <property type="entry name" value="fut_nucase"/>
    <property type="match status" value="1"/>
</dbReference>
<keyword evidence="1" id="KW-0474">Menaquinone biosynthesis</keyword>
<dbReference type="RefSeq" id="WP_094237888.1">
    <property type="nucleotide sequence ID" value="NZ_CP022657.1"/>
</dbReference>
<dbReference type="GO" id="GO:0008782">
    <property type="term" value="F:adenosylhomocysteine nucleosidase activity"/>
    <property type="evidence" value="ECO:0007669"/>
    <property type="project" value="TreeGrafter"/>
</dbReference>
<dbReference type="GO" id="GO:0008930">
    <property type="term" value="F:methylthioadenosine nucleosidase activity"/>
    <property type="evidence" value="ECO:0007669"/>
    <property type="project" value="TreeGrafter"/>
</dbReference>
<dbReference type="OrthoDB" id="9788270at2"/>
<dbReference type="Proteomes" id="UP000214688">
    <property type="component" value="Chromosome"/>
</dbReference>
<gene>
    <name evidence="1" type="primary">mqnB</name>
    <name evidence="4" type="ORF">CIG75_17910</name>
</gene>
<dbReference type="PANTHER" id="PTHR46832:SF2">
    <property type="entry name" value="FUTALOSINE HYDROLASE"/>
    <property type="match status" value="1"/>
</dbReference>
<evidence type="ECO:0000259" key="3">
    <source>
        <dbReference type="Pfam" id="PF01048"/>
    </source>
</evidence>
<dbReference type="GO" id="GO:0009234">
    <property type="term" value="P:menaquinone biosynthetic process"/>
    <property type="evidence" value="ECO:0007669"/>
    <property type="project" value="UniProtKB-UniRule"/>
</dbReference>
<dbReference type="GO" id="GO:0009116">
    <property type="term" value="P:nucleoside metabolic process"/>
    <property type="evidence" value="ECO:0007669"/>
    <property type="project" value="InterPro"/>
</dbReference>
<name>A0A223D4W2_9BACL</name>
<comment type="catalytic activity">
    <reaction evidence="1">
        <text>futalosine + H2O = dehypoxanthine futalosine + hypoxanthine</text>
        <dbReference type="Rhea" id="RHEA:25904"/>
        <dbReference type="ChEBI" id="CHEBI:15377"/>
        <dbReference type="ChEBI" id="CHEBI:17368"/>
        <dbReference type="ChEBI" id="CHEBI:58863"/>
        <dbReference type="ChEBI" id="CHEBI:58864"/>
        <dbReference type="EC" id="3.2.2.26"/>
    </reaction>
</comment>
<dbReference type="NCBIfam" id="NF006087">
    <property type="entry name" value="PRK08236.1"/>
    <property type="match status" value="1"/>
</dbReference>
<dbReference type="InterPro" id="IPR035994">
    <property type="entry name" value="Nucleoside_phosphorylase_sf"/>
</dbReference>
<accession>A0A223D4W2</accession>
<dbReference type="HAMAP" id="MF_00991">
    <property type="entry name" value="MqnB"/>
    <property type="match status" value="1"/>
</dbReference>
<evidence type="ECO:0000313" key="5">
    <source>
        <dbReference type="Proteomes" id="UP000214688"/>
    </source>
</evidence>
<dbReference type="InterPro" id="IPR000845">
    <property type="entry name" value="Nucleoside_phosphorylase_d"/>
</dbReference>
<sequence length="218" mass="22265">MKEYQAKRVLIMVAVEAEREAIVRGLGDTARFDVRVAGVGPVAAAVRTAQALAAAEYRLVISAGIGGGFPGRAEVGSLVVASDILAADLGAETAEGYCSVEKLGFGSSRVPVDAVLVQKVTEAMRTAGLTVTTGPVLTLSTVTGTAATASELADRVPGAVAEAMEGFGVAFAAHDRGLPVLEIRAISNAVGPRDKSAWRMKEAFAALQAASAVLVEVL</sequence>
<dbReference type="UniPathway" id="UPA00079"/>
<evidence type="ECO:0000256" key="2">
    <source>
        <dbReference type="NCBIfam" id="TIGR03664"/>
    </source>
</evidence>
<dbReference type="SUPFAM" id="SSF53167">
    <property type="entry name" value="Purine and uridine phosphorylases"/>
    <property type="match status" value="1"/>
</dbReference>
<comment type="function">
    <text evidence="1">Catalyzes the hydrolysis of futalosine (FL) to dehypoxanthine futalosine (DHFL) and hypoxanthine, a step in the biosynthesis of menaquinone (MK, vitamin K2).</text>
</comment>
<comment type="similarity">
    <text evidence="1">Belongs to the PNP/UDP phosphorylase family. Futalosine hydrolase subfamily.</text>
</comment>
<dbReference type="Pfam" id="PF01048">
    <property type="entry name" value="PNP_UDP_1"/>
    <property type="match status" value="1"/>
</dbReference>
<dbReference type="AlphaFoldDB" id="A0A223D4W2"/>
<keyword evidence="1 4" id="KW-0378">Hydrolase</keyword>
<dbReference type="EMBL" id="CP022657">
    <property type="protein sequence ID" value="ASS76659.1"/>
    <property type="molecule type" value="Genomic_DNA"/>
</dbReference>
<dbReference type="CDD" id="cd17766">
    <property type="entry name" value="futalosine_nucleosidase_MqnB"/>
    <property type="match status" value="1"/>
</dbReference>
<dbReference type="GO" id="GO:0005829">
    <property type="term" value="C:cytosol"/>
    <property type="evidence" value="ECO:0007669"/>
    <property type="project" value="TreeGrafter"/>
</dbReference>
<evidence type="ECO:0000256" key="1">
    <source>
        <dbReference type="HAMAP-Rule" id="MF_00991"/>
    </source>
</evidence>
<dbReference type="EC" id="3.2.2.26" evidence="1 2"/>
<dbReference type="KEGG" id="tab:CIG75_17910"/>
<proteinExistence type="inferred from homology"/>
<dbReference type="Gene3D" id="3.40.50.1580">
    <property type="entry name" value="Nucleoside phosphorylase domain"/>
    <property type="match status" value="1"/>
</dbReference>